<name>A0AB39G6C3_9BURK</name>
<dbReference type="RefSeq" id="WP_368641976.1">
    <property type="nucleotide sequence ID" value="NZ_CP158259.1"/>
</dbReference>
<dbReference type="EMBL" id="CP158260">
    <property type="protein sequence ID" value="XDJ63925.1"/>
    <property type="molecule type" value="Genomic_DNA"/>
</dbReference>
<dbReference type="EMBL" id="CP158259">
    <property type="protein sequence ID" value="XDJ61457.1"/>
    <property type="molecule type" value="Genomic_DNA"/>
</dbReference>
<dbReference type="InterPro" id="IPR011009">
    <property type="entry name" value="Kinase-like_dom_sf"/>
</dbReference>
<dbReference type="SUPFAM" id="SSF56112">
    <property type="entry name" value="Protein kinase-like (PK-like)"/>
    <property type="match status" value="1"/>
</dbReference>
<dbReference type="AlphaFoldDB" id="A0AB39G6C3"/>
<accession>A0AB39G6C3</accession>
<gene>
    <name evidence="4" type="ORF">ABRY91_03175</name>
    <name evidence="2" type="ORF">ABRY92_02210</name>
    <name evidence="3" type="ORF">ABRZ03_00805</name>
    <name evidence="5" type="ORF">ABRZ08_00760</name>
</gene>
<evidence type="ECO:0000313" key="3">
    <source>
        <dbReference type="EMBL" id="XDJ63925.1"/>
    </source>
</evidence>
<evidence type="ECO:0008006" key="6">
    <source>
        <dbReference type="Google" id="ProtNLM"/>
    </source>
</evidence>
<proteinExistence type="predicted"/>
<evidence type="ECO:0000313" key="5">
    <source>
        <dbReference type="EMBL" id="XDJ85419.1"/>
    </source>
</evidence>
<protein>
    <recommendedName>
        <fullName evidence="6">Maltokinase</fullName>
    </recommendedName>
</protein>
<sequence>MDAVAQAAQWKAAGATGVLAPAPWLTGDGSQSAAPLNADQSARSGAPVRDEIAAACRRLAGSGLDCHLELSLDRVARGAAPDTAASSWLRADPHDLHTDPRTPRVDLFTRRIVRAPPGSFTQAWARRLGDWSRCGVAGYCFQAPQHLAAETWRDLVFALREMVPGVTLIVWTPGLAPQDLACCLEARFDWTVSSLAWWDGRSDWLAQECARLSEVAPVLAYAGRRGETRWLAAAAVSGDGIILDAPLGANDMLGPIAEWRSKTRLPPVSCMAMGGCAGRMTAMVRAQPGKGGVMLALSAEGDPGAAVEMSDWAGLLPGGPCSGADVPAALRAPVDKLAPAACALWQWASPMPVEFLHRNLAAALLAGNPVGAFEESLSGYLALAQRMGRRLAELHAVFVDPLETADGGPPPASASSPADIAADGERALRELSAALEACSGLTGPIRAASREAMAFLREHETALASRVREAAHRAQGVMRLRGHGDLHLGQILVSQADAYLIDFEGEPLNGVDQRRQAATIYKDLAGMLRSFDYVAAVARRDSAVPKVSEAPAGTPPGPDSPEAAAASPEALLSAFRLRAGEAFLAGYRDARPSVLALADETESMLLAVAQLEKAAYEVRYEAAHRPEWLPIPLNALVRIAKALLEPHSSPSGGA</sequence>
<organism evidence="5">
    <name type="scientific">Castellaniella ginsengisoli</name>
    <dbReference type="NCBI Taxonomy" id="546114"/>
    <lineage>
        <taxon>Bacteria</taxon>
        <taxon>Pseudomonadati</taxon>
        <taxon>Pseudomonadota</taxon>
        <taxon>Betaproteobacteria</taxon>
        <taxon>Burkholderiales</taxon>
        <taxon>Alcaligenaceae</taxon>
        <taxon>Castellaniella</taxon>
    </lineage>
</organism>
<dbReference type="EMBL" id="CP158268">
    <property type="protein sequence ID" value="XDJ85419.1"/>
    <property type="molecule type" value="Genomic_DNA"/>
</dbReference>
<evidence type="ECO:0000313" key="4">
    <source>
        <dbReference type="EMBL" id="XDJ67050.1"/>
    </source>
</evidence>
<evidence type="ECO:0000313" key="2">
    <source>
        <dbReference type="EMBL" id="XDJ61457.1"/>
    </source>
</evidence>
<dbReference type="Gene3D" id="3.20.20.80">
    <property type="entry name" value="Glycosidases"/>
    <property type="match status" value="1"/>
</dbReference>
<feature type="region of interest" description="Disordered" evidence="1">
    <location>
        <begin position="545"/>
        <end position="565"/>
    </location>
</feature>
<reference evidence="5" key="1">
    <citation type="submission" date="2024-05" db="EMBL/GenBank/DDBJ databases">
        <authorList>
            <person name="Luo Y.-C."/>
            <person name="Nicholds J."/>
            <person name="Mortimer T."/>
            <person name="Maboni G."/>
        </authorList>
    </citation>
    <scope>NUCLEOTIDE SEQUENCE</scope>
    <source>
        <strain evidence="5">140124</strain>
        <strain evidence="4">145849</strain>
        <strain evidence="3">145850</strain>
        <strain evidence="2">145852</strain>
    </source>
</reference>
<dbReference type="Gene3D" id="3.90.1200.10">
    <property type="match status" value="1"/>
</dbReference>
<evidence type="ECO:0000256" key="1">
    <source>
        <dbReference type="SAM" id="MobiDB-lite"/>
    </source>
</evidence>
<dbReference type="EMBL" id="CP158261">
    <property type="protein sequence ID" value="XDJ67050.1"/>
    <property type="molecule type" value="Genomic_DNA"/>
</dbReference>